<keyword evidence="2" id="KW-0238">DNA-binding</keyword>
<dbReference type="SMART" id="SM00419">
    <property type="entry name" value="HTH_CRP"/>
    <property type="match status" value="1"/>
</dbReference>
<keyword evidence="3" id="KW-0804">Transcription</keyword>
<evidence type="ECO:0000313" key="6">
    <source>
        <dbReference type="EMBL" id="QKQ47258.1"/>
    </source>
</evidence>
<evidence type="ECO:0000313" key="8">
    <source>
        <dbReference type="Proteomes" id="UP000509782"/>
    </source>
</evidence>
<dbReference type="Proteomes" id="UP000509782">
    <property type="component" value="Chromosome"/>
</dbReference>
<dbReference type="Proteomes" id="UP001446337">
    <property type="component" value="Chromosome"/>
</dbReference>
<dbReference type="InterPro" id="IPR000595">
    <property type="entry name" value="cNMP-bd_dom"/>
</dbReference>
<dbReference type="Pfam" id="PF00027">
    <property type="entry name" value="cNMP_binding"/>
    <property type="match status" value="1"/>
</dbReference>
<sequence>MAKPASGPARHVATETWLPQGEQAAYLRSLGHVGQRVALPSGANLFSQGQVDNVFYVVVTGKVHVHMLSEDGHESILNIMGPGSLIGEAAAFLGQPRYSSARAIEDTSLLRFEIERIPGLVRQDPDFALALIYLLSVKQRQMVARLRQAIFDPPEQRVIRFFDQFRQTHQEACGPQAPITVNLTHEQIGSLVDLSRVTVTRVLNRLKREGLLDLDGKKIMLAEGFSERVRGELP</sequence>
<dbReference type="SUPFAM" id="SSF51206">
    <property type="entry name" value="cAMP-binding domain-like"/>
    <property type="match status" value="1"/>
</dbReference>
<evidence type="ECO:0000256" key="2">
    <source>
        <dbReference type="ARBA" id="ARBA00023125"/>
    </source>
</evidence>
<dbReference type="EMBL" id="CP154792">
    <property type="protein sequence ID" value="XAN18501.1"/>
    <property type="molecule type" value="Genomic_DNA"/>
</dbReference>
<organism evidence="6 8">
    <name type="scientific">Achromobacter denitrificans</name>
    <name type="common">Alcaligenes denitrificans</name>
    <dbReference type="NCBI Taxonomy" id="32002"/>
    <lineage>
        <taxon>Bacteria</taxon>
        <taxon>Pseudomonadati</taxon>
        <taxon>Pseudomonadota</taxon>
        <taxon>Betaproteobacteria</taxon>
        <taxon>Burkholderiales</taxon>
        <taxon>Alcaligenaceae</taxon>
        <taxon>Achromobacter</taxon>
    </lineage>
</organism>
<feature type="domain" description="HTH crp-type" evidence="5">
    <location>
        <begin position="152"/>
        <end position="225"/>
    </location>
</feature>
<dbReference type="InterPro" id="IPR050397">
    <property type="entry name" value="Env_Response_Regulators"/>
</dbReference>
<dbReference type="Pfam" id="PF13545">
    <property type="entry name" value="HTH_Crp_2"/>
    <property type="match status" value="1"/>
</dbReference>
<reference evidence="7 9" key="2">
    <citation type="submission" date="2024-05" db="EMBL/GenBank/DDBJ databases">
        <title>Achromobacter denitrificans. BP1, complete genome.</title>
        <authorList>
            <person name="Zhang B."/>
        </authorList>
    </citation>
    <scope>NUCLEOTIDE SEQUENCE [LARGE SCALE GENOMIC DNA]</scope>
    <source>
        <strain evidence="7 9">BP1</strain>
    </source>
</reference>
<dbReference type="PANTHER" id="PTHR24567">
    <property type="entry name" value="CRP FAMILY TRANSCRIPTIONAL REGULATORY PROTEIN"/>
    <property type="match status" value="1"/>
</dbReference>
<dbReference type="PRINTS" id="PR00034">
    <property type="entry name" value="HTHCRP"/>
</dbReference>
<keyword evidence="1" id="KW-0805">Transcription regulation</keyword>
<gene>
    <name evidence="7" type="ORF">AAIK43_10780</name>
    <name evidence="6" type="ORF">FOC81_11360</name>
</gene>
<dbReference type="InterPro" id="IPR036390">
    <property type="entry name" value="WH_DNA-bd_sf"/>
</dbReference>
<dbReference type="GeneID" id="92846209"/>
<dbReference type="GO" id="GO:0003700">
    <property type="term" value="F:DNA-binding transcription factor activity"/>
    <property type="evidence" value="ECO:0007669"/>
    <property type="project" value="TreeGrafter"/>
</dbReference>
<dbReference type="SMART" id="SM00100">
    <property type="entry name" value="cNMP"/>
    <property type="match status" value="1"/>
</dbReference>
<dbReference type="AlphaFoldDB" id="A0A6J5CKQ9"/>
<feature type="domain" description="Cyclic nucleotide-binding" evidence="4">
    <location>
        <begin position="18"/>
        <end position="113"/>
    </location>
</feature>
<dbReference type="CDD" id="cd00038">
    <property type="entry name" value="CAP_ED"/>
    <property type="match status" value="1"/>
</dbReference>
<dbReference type="PROSITE" id="PS50042">
    <property type="entry name" value="CNMP_BINDING_3"/>
    <property type="match status" value="1"/>
</dbReference>
<keyword evidence="9" id="KW-1185">Reference proteome</keyword>
<name>A0A6J5CKQ9_ACHDE</name>
<dbReference type="RefSeq" id="WP_062682463.1">
    <property type="nucleotide sequence ID" value="NZ_BLWG01000597.1"/>
</dbReference>
<dbReference type="EMBL" id="CP054569">
    <property type="protein sequence ID" value="QKQ47258.1"/>
    <property type="molecule type" value="Genomic_DNA"/>
</dbReference>
<dbReference type="PANTHER" id="PTHR24567:SF74">
    <property type="entry name" value="HTH-TYPE TRANSCRIPTIONAL REGULATOR ARCR"/>
    <property type="match status" value="1"/>
</dbReference>
<dbReference type="PROSITE" id="PS51063">
    <property type="entry name" value="HTH_CRP_2"/>
    <property type="match status" value="1"/>
</dbReference>
<evidence type="ECO:0000259" key="5">
    <source>
        <dbReference type="PROSITE" id="PS51063"/>
    </source>
</evidence>
<accession>A0A6J5CKQ9</accession>
<evidence type="ECO:0000259" key="4">
    <source>
        <dbReference type="PROSITE" id="PS50042"/>
    </source>
</evidence>
<dbReference type="GO" id="GO:0003677">
    <property type="term" value="F:DNA binding"/>
    <property type="evidence" value="ECO:0007669"/>
    <property type="project" value="UniProtKB-KW"/>
</dbReference>
<dbReference type="SUPFAM" id="SSF46785">
    <property type="entry name" value="Winged helix' DNA-binding domain"/>
    <property type="match status" value="1"/>
</dbReference>
<evidence type="ECO:0000313" key="7">
    <source>
        <dbReference type="EMBL" id="XAN18501.1"/>
    </source>
</evidence>
<dbReference type="GO" id="GO:0005829">
    <property type="term" value="C:cytosol"/>
    <property type="evidence" value="ECO:0007669"/>
    <property type="project" value="TreeGrafter"/>
</dbReference>
<dbReference type="Gene3D" id="2.60.120.10">
    <property type="entry name" value="Jelly Rolls"/>
    <property type="match status" value="1"/>
</dbReference>
<dbReference type="InterPro" id="IPR012318">
    <property type="entry name" value="HTH_CRP"/>
</dbReference>
<dbReference type="InterPro" id="IPR018490">
    <property type="entry name" value="cNMP-bd_dom_sf"/>
</dbReference>
<dbReference type="InterPro" id="IPR014710">
    <property type="entry name" value="RmlC-like_jellyroll"/>
</dbReference>
<evidence type="ECO:0000256" key="1">
    <source>
        <dbReference type="ARBA" id="ARBA00023015"/>
    </source>
</evidence>
<evidence type="ECO:0000256" key="3">
    <source>
        <dbReference type="ARBA" id="ARBA00023163"/>
    </source>
</evidence>
<proteinExistence type="predicted"/>
<evidence type="ECO:0000313" key="9">
    <source>
        <dbReference type="Proteomes" id="UP001446337"/>
    </source>
</evidence>
<protein>
    <submittedName>
        <fullName evidence="6">Crp/Fnr family transcriptional regulator</fullName>
    </submittedName>
</protein>
<reference evidence="6 8" key="1">
    <citation type="submission" date="2020-05" db="EMBL/GenBank/DDBJ databases">
        <title>FDA dAtabase for Regulatory Grade micrObial Sequences (FDA-ARGOS): Supporting development and validation of Infectious Disease Dx tests.</title>
        <authorList>
            <person name="Sproer C."/>
            <person name="Gronow S."/>
            <person name="Severitt S."/>
            <person name="Schroder I."/>
            <person name="Tallon L."/>
            <person name="Sadzewicz L."/>
            <person name="Zhao X."/>
            <person name="Vavikolanu K."/>
            <person name="Mehta A."/>
            <person name="Aluvathingal J."/>
            <person name="Nadendla S."/>
            <person name="Myers T."/>
            <person name="Yan Y."/>
            <person name="Sichtig H."/>
        </authorList>
    </citation>
    <scope>NUCLEOTIDE SEQUENCE [LARGE SCALE GENOMIC DNA]</scope>
    <source>
        <strain evidence="6 8">FDAARGOS_787</strain>
    </source>
</reference>